<reference evidence="1" key="1">
    <citation type="journal article" date="2014" name="Int. J. Syst. Evol. Microbiol.">
        <title>Complete genome sequence of Corynebacterium casei LMG S-19264T (=DSM 44701T), isolated from a smear-ripened cheese.</title>
        <authorList>
            <consortium name="US DOE Joint Genome Institute (JGI-PGF)"/>
            <person name="Walter F."/>
            <person name="Albersmeier A."/>
            <person name="Kalinowski J."/>
            <person name="Ruckert C."/>
        </authorList>
    </citation>
    <scope>NUCLEOTIDE SEQUENCE</scope>
    <source>
        <strain evidence="1">CGMCC 1.15880</strain>
    </source>
</reference>
<proteinExistence type="predicted"/>
<accession>A0A916QSS7</accession>
<evidence type="ECO:0000313" key="2">
    <source>
        <dbReference type="Proteomes" id="UP000628017"/>
    </source>
</evidence>
<dbReference type="AlphaFoldDB" id="A0A916QSS7"/>
<keyword evidence="2" id="KW-1185">Reference proteome</keyword>
<name>A0A916QSS7_9RHOB</name>
<evidence type="ECO:0000313" key="1">
    <source>
        <dbReference type="EMBL" id="GGA09318.1"/>
    </source>
</evidence>
<protein>
    <submittedName>
        <fullName evidence="1">Uncharacterized protein</fullName>
    </submittedName>
</protein>
<comment type="caution">
    <text evidence="1">The sequence shown here is derived from an EMBL/GenBank/DDBJ whole genome shotgun (WGS) entry which is preliminary data.</text>
</comment>
<sequence length="77" mass="8585">MVPATSGGAAHKFRRWAVLIDPPDTSEAQDQRVRSSIVFPTAQKAVVTPLSDIQLIGRHLFTYPCVLTQMRNSHRIV</sequence>
<gene>
    <name evidence="1" type="ORF">GCM10011498_06540</name>
</gene>
<reference evidence="1" key="2">
    <citation type="submission" date="2020-09" db="EMBL/GenBank/DDBJ databases">
        <authorList>
            <person name="Sun Q."/>
            <person name="Zhou Y."/>
        </authorList>
    </citation>
    <scope>NUCLEOTIDE SEQUENCE</scope>
    <source>
        <strain evidence="1">CGMCC 1.15880</strain>
    </source>
</reference>
<dbReference type="EMBL" id="BMKA01000001">
    <property type="protein sequence ID" value="GGA09318.1"/>
    <property type="molecule type" value="Genomic_DNA"/>
</dbReference>
<dbReference type="Proteomes" id="UP000628017">
    <property type="component" value="Unassembled WGS sequence"/>
</dbReference>
<organism evidence="1 2">
    <name type="scientific">Neptunicoccus cionae</name>
    <dbReference type="NCBI Taxonomy" id="2035344"/>
    <lineage>
        <taxon>Bacteria</taxon>
        <taxon>Pseudomonadati</taxon>
        <taxon>Pseudomonadota</taxon>
        <taxon>Alphaproteobacteria</taxon>
        <taxon>Rhodobacterales</taxon>
        <taxon>Paracoccaceae</taxon>
        <taxon>Neptunicoccus</taxon>
    </lineage>
</organism>